<feature type="transmembrane region" description="Helical" evidence="2">
    <location>
        <begin position="83"/>
        <end position="107"/>
    </location>
</feature>
<feature type="transmembrane region" description="Helical" evidence="2">
    <location>
        <begin position="279"/>
        <end position="300"/>
    </location>
</feature>
<feature type="transmembrane region" description="Helical" evidence="2">
    <location>
        <begin position="321"/>
        <end position="340"/>
    </location>
</feature>
<evidence type="ECO:0008006" key="5">
    <source>
        <dbReference type="Google" id="ProtNLM"/>
    </source>
</evidence>
<keyword evidence="2" id="KW-0812">Transmembrane</keyword>
<gene>
    <name evidence="3" type="ORF">HNP48_002891</name>
</gene>
<proteinExistence type="predicted"/>
<feature type="transmembrane region" description="Helical" evidence="2">
    <location>
        <begin position="346"/>
        <end position="364"/>
    </location>
</feature>
<organism evidence="3 4">
    <name type="scientific">Acidovorax soli</name>
    <dbReference type="NCBI Taxonomy" id="592050"/>
    <lineage>
        <taxon>Bacteria</taxon>
        <taxon>Pseudomonadati</taxon>
        <taxon>Pseudomonadota</taxon>
        <taxon>Betaproteobacteria</taxon>
        <taxon>Burkholderiales</taxon>
        <taxon>Comamonadaceae</taxon>
        <taxon>Acidovorax</taxon>
    </lineage>
</organism>
<feature type="transmembrane region" description="Helical" evidence="2">
    <location>
        <begin position="41"/>
        <end position="62"/>
    </location>
</feature>
<feature type="transmembrane region" description="Helical" evidence="2">
    <location>
        <begin position="168"/>
        <end position="187"/>
    </location>
</feature>
<protein>
    <recommendedName>
        <fullName evidence="5">OpgC protein</fullName>
    </recommendedName>
</protein>
<dbReference type="PANTHER" id="PTHR38592:SF3">
    <property type="entry name" value="BLL4819 PROTEIN"/>
    <property type="match status" value="1"/>
</dbReference>
<feature type="region of interest" description="Disordered" evidence="1">
    <location>
        <begin position="379"/>
        <end position="422"/>
    </location>
</feature>
<keyword evidence="2" id="KW-0472">Membrane</keyword>
<evidence type="ECO:0000313" key="4">
    <source>
        <dbReference type="Proteomes" id="UP000575083"/>
    </source>
</evidence>
<dbReference type="PIRSF" id="PIRSF028704">
    <property type="entry name" value="UPC028704"/>
    <property type="match status" value="1"/>
</dbReference>
<dbReference type="RefSeq" id="WP_184857993.1">
    <property type="nucleotide sequence ID" value="NZ_JACHLK010000005.1"/>
</dbReference>
<feature type="transmembrane region" description="Helical" evidence="2">
    <location>
        <begin position="236"/>
        <end position="254"/>
    </location>
</feature>
<reference evidence="3 4" key="1">
    <citation type="submission" date="2020-08" db="EMBL/GenBank/DDBJ databases">
        <title>Functional genomics of gut bacteria from endangered species of beetles.</title>
        <authorList>
            <person name="Carlos-Shanley C."/>
        </authorList>
    </citation>
    <scope>NUCLEOTIDE SEQUENCE [LARGE SCALE GENOMIC DNA]</scope>
    <source>
        <strain evidence="3 4">S00198</strain>
    </source>
</reference>
<keyword evidence="4" id="KW-1185">Reference proteome</keyword>
<dbReference type="Pfam" id="PF10129">
    <property type="entry name" value="OpgC_C"/>
    <property type="match status" value="1"/>
</dbReference>
<dbReference type="EMBL" id="JACHLK010000005">
    <property type="protein sequence ID" value="MBB6560217.1"/>
    <property type="molecule type" value="Genomic_DNA"/>
</dbReference>
<evidence type="ECO:0000256" key="1">
    <source>
        <dbReference type="SAM" id="MobiDB-lite"/>
    </source>
</evidence>
<evidence type="ECO:0000256" key="2">
    <source>
        <dbReference type="SAM" id="Phobius"/>
    </source>
</evidence>
<dbReference type="AlphaFoldDB" id="A0A7X0PE19"/>
<dbReference type="Proteomes" id="UP000575083">
    <property type="component" value="Unassembled WGS sequence"/>
</dbReference>
<dbReference type="PANTHER" id="PTHR38592">
    <property type="entry name" value="BLL4819 PROTEIN"/>
    <property type="match status" value="1"/>
</dbReference>
<feature type="transmembrane region" description="Helical" evidence="2">
    <location>
        <begin position="207"/>
        <end position="224"/>
    </location>
</feature>
<accession>A0A7X0PE19</accession>
<dbReference type="InterPro" id="IPR014550">
    <property type="entry name" value="UCP028704_OpgC"/>
</dbReference>
<sequence>MPPAPASARSWEIDAARGLMLLLMTVTHLPTRLTSPLGQPFGYVSAAEGFVLLSAYMAGMVYGRVAWRKSVAEMHHAFWRRALKIYACHAALLLFLFTVIAFIGIRIEQPAVVDLLNFYVKQPFTALAGGLLLLYEPPLLDILPLYVLFMLASPWVMVIAFVWGWRPVMAVSGLVWLLAQFGLSRAVYDAAHAIVPLPVPFNETGAFVMWSWQFLWMLGLWMGATRNDPNAPAFAFPRWSVLLAIALALFLMGWRHLVGQIPFHPDGPYAAFNPWFDKWALGPLRMLNLFALVVLAIHYGPRLAARMPRQRWLETLGSASLPVFCAHLVLVLVVLVGLGAKYDRPWVQDIALLAASFGVLYAVARATLWLERHHPEDTTPPAVLAPGQKRPPMYAPAPPKAQAPSSPQTGPGKRRLTLSARR</sequence>
<feature type="compositionally biased region" description="Basic residues" evidence="1">
    <location>
        <begin position="412"/>
        <end position="422"/>
    </location>
</feature>
<comment type="caution">
    <text evidence="3">The sequence shown here is derived from an EMBL/GenBank/DDBJ whole genome shotgun (WGS) entry which is preliminary data.</text>
</comment>
<keyword evidence="2" id="KW-1133">Transmembrane helix</keyword>
<name>A0A7X0PE19_9BURK</name>
<evidence type="ECO:0000313" key="3">
    <source>
        <dbReference type="EMBL" id="MBB6560217.1"/>
    </source>
</evidence>